<feature type="transmembrane region" description="Helical" evidence="1">
    <location>
        <begin position="301"/>
        <end position="319"/>
    </location>
</feature>
<dbReference type="PANTHER" id="PTHR23028:SF53">
    <property type="entry name" value="ACYL_TRANSF_3 DOMAIN-CONTAINING PROTEIN"/>
    <property type="match status" value="1"/>
</dbReference>
<dbReference type="PANTHER" id="PTHR23028">
    <property type="entry name" value="ACETYLTRANSFERASE"/>
    <property type="match status" value="1"/>
</dbReference>
<feature type="transmembrane region" description="Helical" evidence="1">
    <location>
        <begin position="103"/>
        <end position="125"/>
    </location>
</feature>
<evidence type="ECO:0000256" key="1">
    <source>
        <dbReference type="SAM" id="Phobius"/>
    </source>
</evidence>
<evidence type="ECO:0000259" key="2">
    <source>
        <dbReference type="Pfam" id="PF01757"/>
    </source>
</evidence>
<keyword evidence="1" id="KW-1133">Transmembrane helix</keyword>
<keyword evidence="3" id="KW-0808">Transferase</keyword>
<dbReference type="GO" id="GO:0016747">
    <property type="term" value="F:acyltransferase activity, transferring groups other than amino-acyl groups"/>
    <property type="evidence" value="ECO:0007669"/>
    <property type="project" value="InterPro"/>
</dbReference>
<dbReference type="RefSeq" id="WP_128640334.1">
    <property type="nucleotide sequence ID" value="NZ_CP008947.1"/>
</dbReference>
<accession>A0A076EUL0</accession>
<keyword evidence="3" id="KW-0012">Acyltransferase</keyword>
<dbReference type="GO" id="GO:0000271">
    <property type="term" value="P:polysaccharide biosynthetic process"/>
    <property type="evidence" value="ECO:0007669"/>
    <property type="project" value="TreeGrafter"/>
</dbReference>
<evidence type="ECO:0000313" key="3">
    <source>
        <dbReference type="EMBL" id="AII07084.1"/>
    </source>
</evidence>
<feature type="transmembrane region" description="Helical" evidence="1">
    <location>
        <begin position="70"/>
        <end position="91"/>
    </location>
</feature>
<dbReference type="EMBL" id="CP008947">
    <property type="protein sequence ID" value="AII07084.1"/>
    <property type="molecule type" value="Genomic_DNA"/>
</dbReference>
<gene>
    <name evidence="3" type="ORF">EP51_21480</name>
</gene>
<organism evidence="3 4">
    <name type="scientific">Rhodococcus opacus</name>
    <name type="common">Nocardia opaca</name>
    <dbReference type="NCBI Taxonomy" id="37919"/>
    <lineage>
        <taxon>Bacteria</taxon>
        <taxon>Bacillati</taxon>
        <taxon>Actinomycetota</taxon>
        <taxon>Actinomycetes</taxon>
        <taxon>Mycobacteriales</taxon>
        <taxon>Nocardiaceae</taxon>
        <taxon>Rhodococcus</taxon>
    </lineage>
</organism>
<feature type="transmembrane region" description="Helical" evidence="1">
    <location>
        <begin position="270"/>
        <end position="289"/>
    </location>
</feature>
<feature type="transmembrane region" description="Helical" evidence="1">
    <location>
        <begin position="331"/>
        <end position="350"/>
    </location>
</feature>
<dbReference type="eggNOG" id="COG1835">
    <property type="taxonomic scope" value="Bacteria"/>
</dbReference>
<keyword evidence="1" id="KW-0472">Membrane</keyword>
<name>A0A076EUL0_RHOOP</name>
<feature type="transmembrane region" description="Helical" evidence="1">
    <location>
        <begin position="24"/>
        <end position="43"/>
    </location>
</feature>
<dbReference type="InterPro" id="IPR050879">
    <property type="entry name" value="Acyltransferase_3"/>
</dbReference>
<feature type="transmembrane region" description="Helical" evidence="1">
    <location>
        <begin position="186"/>
        <end position="206"/>
    </location>
</feature>
<feature type="transmembrane region" description="Helical" evidence="1">
    <location>
        <begin position="155"/>
        <end position="174"/>
    </location>
</feature>
<proteinExistence type="predicted"/>
<dbReference type="AlphaFoldDB" id="A0A076EUL0"/>
<sequence>MPSLIPVADSHAAAPRVELTGANLLRFFAVLAVIYSHISFYLIDDLGTGWWFIDVVYQIFIERGGLNQHLSFLGVAVFMMLTGVLITRSAIRHEPGQFLVNRLGRILPAFWVAVLAAIVLVRLGINGMFSGQDGVSNVDAALSFVLGGFFLKPEVAVLGVTWTLAVQIFFYLACVAARPVLRTLPIAMPMAGAALCALILLYNLYAPQPYTVPMLSKIAATLPAVFLGQIIYLGWARLADCRWIVVAGLAQVEVIRLATDFRVYWAGDHYLWTFAVVTACVVLVGRYDGPAAHWAVVRWTASRSYAIYLVHTLILYRVYEHTVGSFGETGAVIAFLVVTALVSEALYRWVEVPATGWVTARVERMRAQSALAQETTAAPRVASNHVLVRRASGSSSR</sequence>
<keyword evidence="1" id="KW-0812">Transmembrane</keyword>
<dbReference type="GO" id="GO:0016020">
    <property type="term" value="C:membrane"/>
    <property type="evidence" value="ECO:0007669"/>
    <property type="project" value="TreeGrafter"/>
</dbReference>
<evidence type="ECO:0000313" key="4">
    <source>
        <dbReference type="Proteomes" id="UP000028488"/>
    </source>
</evidence>
<feature type="domain" description="Acyltransferase 3" evidence="2">
    <location>
        <begin position="22"/>
        <end position="346"/>
    </location>
</feature>
<dbReference type="InterPro" id="IPR002656">
    <property type="entry name" value="Acyl_transf_3_dom"/>
</dbReference>
<protein>
    <submittedName>
        <fullName evidence="3">Acyltransferase</fullName>
    </submittedName>
</protein>
<dbReference type="Pfam" id="PF01757">
    <property type="entry name" value="Acyl_transf_3"/>
    <property type="match status" value="1"/>
</dbReference>
<reference evidence="3 4" key="1">
    <citation type="submission" date="2014-07" db="EMBL/GenBank/DDBJ databases">
        <title>Genome Sequence of Rhodococcus opacus Strain R7, a Biodegrader of Mono- and Polycyclic Aromatic Hydrocarbons.</title>
        <authorList>
            <person name="Di Gennaro P."/>
            <person name="Zampolli J."/>
            <person name="Presti I."/>
            <person name="Cappelletti M."/>
            <person name="D'Ursi P."/>
            <person name="Orro A."/>
            <person name="Mezzelani A."/>
            <person name="Milanesi L."/>
        </authorList>
    </citation>
    <scope>NUCLEOTIDE SEQUENCE [LARGE SCALE GENOMIC DNA]</scope>
    <source>
        <strain evidence="3 4">R7</strain>
    </source>
</reference>
<dbReference type="Proteomes" id="UP000028488">
    <property type="component" value="Chromosome"/>
</dbReference>